<evidence type="ECO:0000313" key="1">
    <source>
        <dbReference type="EMBL" id="KAF7417029.1"/>
    </source>
</evidence>
<dbReference type="AlphaFoldDB" id="A0A834NS66"/>
<organism evidence="1 2">
    <name type="scientific">Vespula pensylvanica</name>
    <name type="common">Western yellow jacket</name>
    <name type="synonym">Wasp</name>
    <dbReference type="NCBI Taxonomy" id="30213"/>
    <lineage>
        <taxon>Eukaryota</taxon>
        <taxon>Metazoa</taxon>
        <taxon>Ecdysozoa</taxon>
        <taxon>Arthropoda</taxon>
        <taxon>Hexapoda</taxon>
        <taxon>Insecta</taxon>
        <taxon>Pterygota</taxon>
        <taxon>Neoptera</taxon>
        <taxon>Endopterygota</taxon>
        <taxon>Hymenoptera</taxon>
        <taxon>Apocrita</taxon>
        <taxon>Aculeata</taxon>
        <taxon>Vespoidea</taxon>
        <taxon>Vespidae</taxon>
        <taxon>Vespinae</taxon>
        <taxon>Vespula</taxon>
    </lineage>
</organism>
<gene>
    <name evidence="1" type="ORF">H0235_011560</name>
</gene>
<name>A0A834NS66_VESPE</name>
<accession>A0A834NS66</accession>
<reference evidence="1" key="1">
    <citation type="journal article" date="2020" name="G3 (Bethesda)">
        <title>High-Quality Assemblies for Three Invasive Social Wasps from the &lt;i&gt;Vespula&lt;/i&gt; Genus.</title>
        <authorList>
            <person name="Harrop T.W.R."/>
            <person name="Guhlin J."/>
            <person name="McLaughlin G.M."/>
            <person name="Permina E."/>
            <person name="Stockwell P."/>
            <person name="Gilligan J."/>
            <person name="Le Lec M.F."/>
            <person name="Gruber M.A.M."/>
            <person name="Quinn O."/>
            <person name="Lovegrove M."/>
            <person name="Duncan E.J."/>
            <person name="Remnant E.J."/>
            <person name="Van Eeckhoven J."/>
            <person name="Graham B."/>
            <person name="Knapp R.A."/>
            <person name="Langford K.W."/>
            <person name="Kronenberg Z."/>
            <person name="Press M.O."/>
            <person name="Eacker S.M."/>
            <person name="Wilson-Rankin E.E."/>
            <person name="Purcell J."/>
            <person name="Lester P.J."/>
            <person name="Dearden P.K."/>
        </authorList>
    </citation>
    <scope>NUCLEOTIDE SEQUENCE</scope>
    <source>
        <strain evidence="1">Volc-1</strain>
    </source>
</reference>
<comment type="caution">
    <text evidence="1">The sequence shown here is derived from an EMBL/GenBank/DDBJ whole genome shotgun (WGS) entry which is preliminary data.</text>
</comment>
<proteinExistence type="predicted"/>
<keyword evidence="2" id="KW-1185">Reference proteome</keyword>
<evidence type="ECO:0000313" key="2">
    <source>
        <dbReference type="Proteomes" id="UP000600918"/>
    </source>
</evidence>
<dbReference type="Proteomes" id="UP000600918">
    <property type="component" value="Unassembled WGS sequence"/>
</dbReference>
<dbReference type="EMBL" id="JACSDY010000010">
    <property type="protein sequence ID" value="KAF7417029.1"/>
    <property type="molecule type" value="Genomic_DNA"/>
</dbReference>
<protein>
    <submittedName>
        <fullName evidence="1">Uncharacterized protein</fullName>
    </submittedName>
</protein>
<sequence>MGRLNENKDTSLTKLSAVSELYLSNLLGLASETFGQAAGRAAFRAHFANVRSLNMREAERARIEVPLEILAGYEFMTQRLRGGGKDEYEDEKNKVCCEYIEGYDRNGGPPLGPLGVPLTLSPVDHDTVLINHQENQTPGAREEKCEHYYTISRGAAVGEH</sequence>